<comment type="similarity">
    <text evidence="3 10">Belongs to the ALG6/ALG8 glucosyltransferase family.</text>
</comment>
<feature type="transmembrane region" description="Helical" evidence="10">
    <location>
        <begin position="328"/>
        <end position="346"/>
    </location>
</feature>
<keyword evidence="5 10" id="KW-0808">Transferase</keyword>
<evidence type="ECO:0000256" key="5">
    <source>
        <dbReference type="ARBA" id="ARBA00022679"/>
    </source>
</evidence>
<feature type="transmembrane region" description="Helical" evidence="10">
    <location>
        <begin position="461"/>
        <end position="480"/>
    </location>
</feature>
<reference evidence="13" key="1">
    <citation type="journal article" date="2019" name="bioRxiv">
        <title>The Genome of the Zebra Mussel, Dreissena polymorpha: A Resource for Invasive Species Research.</title>
        <authorList>
            <person name="McCartney M.A."/>
            <person name="Auch B."/>
            <person name="Kono T."/>
            <person name="Mallez S."/>
            <person name="Zhang Y."/>
            <person name="Obille A."/>
            <person name="Becker A."/>
            <person name="Abrahante J.E."/>
            <person name="Garbe J."/>
            <person name="Badalamenti J.P."/>
            <person name="Herman A."/>
            <person name="Mangelson H."/>
            <person name="Liachko I."/>
            <person name="Sullivan S."/>
            <person name="Sone E.D."/>
            <person name="Koren S."/>
            <person name="Silverstein K.A.T."/>
            <person name="Beckman K.B."/>
            <person name="Gohl D.M."/>
        </authorList>
    </citation>
    <scope>NUCLEOTIDE SEQUENCE</scope>
    <source>
        <strain evidence="13">Duluth1</strain>
        <tissue evidence="13">Whole animal</tissue>
    </source>
</reference>
<dbReference type="Pfam" id="PF03155">
    <property type="entry name" value="Alg6_Alg8"/>
    <property type="match status" value="1"/>
</dbReference>
<feature type="transmembrane region" description="Helical" evidence="10">
    <location>
        <begin position="300"/>
        <end position="321"/>
    </location>
</feature>
<gene>
    <name evidence="13" type="ORF">DPMN_085573</name>
</gene>
<keyword evidence="6 10" id="KW-0812">Transmembrane</keyword>
<dbReference type="EMBL" id="JAIWYP010000016">
    <property type="protein sequence ID" value="KAH3698058.1"/>
    <property type="molecule type" value="Genomic_DNA"/>
</dbReference>
<comment type="subcellular location">
    <subcellularLocation>
        <location evidence="1 10">Endoplasmic reticulum membrane</location>
        <topology evidence="1 10">Multi-pass membrane protein</topology>
    </subcellularLocation>
</comment>
<evidence type="ECO:0000256" key="9">
    <source>
        <dbReference type="ARBA" id="ARBA00023136"/>
    </source>
</evidence>
<evidence type="ECO:0000313" key="14">
    <source>
        <dbReference type="Proteomes" id="UP000828390"/>
    </source>
</evidence>
<name>A0A9D3YCZ0_DREPO</name>
<dbReference type="PANTHER" id="PTHR12413">
    <property type="entry name" value="DOLICHYL GLYCOSYLTRANSFERASE"/>
    <property type="match status" value="1"/>
</dbReference>
<feature type="transmembrane region" description="Helical" evidence="10">
    <location>
        <begin position="208"/>
        <end position="227"/>
    </location>
</feature>
<proteinExistence type="inferred from homology"/>
<evidence type="ECO:0000256" key="2">
    <source>
        <dbReference type="ARBA" id="ARBA00004922"/>
    </source>
</evidence>
<dbReference type="EC" id="2.4.1.-" evidence="10"/>
<comment type="pathway">
    <text evidence="2 10">Protein modification; protein glycosylation.</text>
</comment>
<sequence length="535" mass="60856">MTMLDCSKVVIATLCAILLRWCVSQGGYSGSGKPPMLGDYEAQRHWQEVTVNLPLQEWYVNSSHNDLEYWGLDYPPLTAYHSYLCGLVARFFNPEWVALNTSRGHESYQHKLFMRYSVMIADLLLYFPMVYWIFAARKPHPSDADSVVKSYLLMLLYPGLILIDYGHFQYNCISLGLALGAVCALAHGRELLGSTLYCMALNYKQMELYHAMPFFCYLLGPCLRNLFHGGFTHLVKIGMVVVGTFTVCWVPFLTSVDLALQVLHRLFPFARGIFEDKVSNIWCSLSVLIKWKQVMSRDQILLMCLCSTGVCLLPSSLDLLIQPTFKKFRYALVNSAMIFFLFSFQVHEKSILIPALFVCILIPDHPFWCIWFLQVSTFSMLPLLIKDGQLIAYVALMVLYPLVYYNLYPKVVQYGPSTTTEKWADIFAKLGFCISCVGQLLLSVAMVIFPPPAGLPDLFPLVISVFSCAHFLLFTLYFHVQQFTSGPYVNTGAIKSEAKKIKSSKNTNMNKAKLENTTKNKGKANKLKLRKKKHD</sequence>
<evidence type="ECO:0000256" key="7">
    <source>
        <dbReference type="ARBA" id="ARBA00022824"/>
    </source>
</evidence>
<accession>A0A9D3YCZ0</accession>
<feature type="transmembrane region" description="Helical" evidence="10">
    <location>
        <begin position="390"/>
        <end position="407"/>
    </location>
</feature>
<dbReference type="OrthoDB" id="4983at2759"/>
<evidence type="ECO:0000256" key="6">
    <source>
        <dbReference type="ARBA" id="ARBA00022692"/>
    </source>
</evidence>
<evidence type="ECO:0000256" key="10">
    <source>
        <dbReference type="RuleBase" id="RU363110"/>
    </source>
</evidence>
<dbReference type="GO" id="GO:0005789">
    <property type="term" value="C:endoplasmic reticulum membrane"/>
    <property type="evidence" value="ECO:0007669"/>
    <property type="project" value="UniProtKB-SubCell"/>
</dbReference>
<feature type="transmembrane region" description="Helical" evidence="10">
    <location>
        <begin position="170"/>
        <end position="188"/>
    </location>
</feature>
<dbReference type="GO" id="GO:0042281">
    <property type="term" value="F:dolichyl pyrophosphate Man9GlcNAc2 alpha-1,3-glucosyltransferase activity"/>
    <property type="evidence" value="ECO:0007669"/>
    <property type="project" value="TreeGrafter"/>
</dbReference>
<comment type="caution">
    <text evidence="13">The sequence shown here is derived from an EMBL/GenBank/DDBJ whole genome shotgun (WGS) entry which is preliminary data.</text>
</comment>
<feature type="chain" id="PRO_5038844377" description="Alpha-1,3-glucosyltransferase" evidence="12">
    <location>
        <begin position="27"/>
        <end position="535"/>
    </location>
</feature>
<feature type="transmembrane region" description="Helical" evidence="10">
    <location>
        <begin position="113"/>
        <end position="134"/>
    </location>
</feature>
<dbReference type="AlphaFoldDB" id="A0A9D3YCZ0"/>
<feature type="transmembrane region" description="Helical" evidence="10">
    <location>
        <begin position="352"/>
        <end position="378"/>
    </location>
</feature>
<feature type="transmembrane region" description="Helical" evidence="10">
    <location>
        <begin position="427"/>
        <end position="449"/>
    </location>
</feature>
<evidence type="ECO:0000256" key="11">
    <source>
        <dbReference type="SAM" id="MobiDB-lite"/>
    </source>
</evidence>
<reference evidence="13" key="2">
    <citation type="submission" date="2020-11" db="EMBL/GenBank/DDBJ databases">
        <authorList>
            <person name="McCartney M.A."/>
            <person name="Auch B."/>
            <person name="Kono T."/>
            <person name="Mallez S."/>
            <person name="Becker A."/>
            <person name="Gohl D.M."/>
            <person name="Silverstein K.A.T."/>
            <person name="Koren S."/>
            <person name="Bechman K.B."/>
            <person name="Herman A."/>
            <person name="Abrahante J.E."/>
            <person name="Garbe J."/>
        </authorList>
    </citation>
    <scope>NUCLEOTIDE SEQUENCE</scope>
    <source>
        <strain evidence="13">Duluth1</strain>
        <tissue evidence="13">Whole animal</tissue>
    </source>
</reference>
<evidence type="ECO:0000256" key="3">
    <source>
        <dbReference type="ARBA" id="ARBA00008715"/>
    </source>
</evidence>
<feature type="transmembrane region" description="Helical" evidence="10">
    <location>
        <begin position="234"/>
        <end position="252"/>
    </location>
</feature>
<dbReference type="PANTHER" id="PTHR12413:SF1">
    <property type="entry name" value="DOLICHYL PYROPHOSPHATE MAN9GLCNAC2 ALPHA-1,3-GLUCOSYLTRANSFERASE"/>
    <property type="match status" value="1"/>
</dbReference>
<dbReference type="InterPro" id="IPR004856">
    <property type="entry name" value="Glyco_trans_ALG6/ALG8"/>
</dbReference>
<keyword evidence="14" id="KW-1185">Reference proteome</keyword>
<keyword evidence="4 10" id="KW-0328">Glycosyltransferase</keyword>
<dbReference type="Proteomes" id="UP000828390">
    <property type="component" value="Unassembled WGS sequence"/>
</dbReference>
<feature type="region of interest" description="Disordered" evidence="11">
    <location>
        <begin position="501"/>
        <end position="535"/>
    </location>
</feature>
<feature type="signal peptide" evidence="12">
    <location>
        <begin position="1"/>
        <end position="26"/>
    </location>
</feature>
<keyword evidence="9 10" id="KW-0472">Membrane</keyword>
<keyword evidence="8 10" id="KW-1133">Transmembrane helix</keyword>
<organism evidence="13 14">
    <name type="scientific">Dreissena polymorpha</name>
    <name type="common">Zebra mussel</name>
    <name type="synonym">Mytilus polymorpha</name>
    <dbReference type="NCBI Taxonomy" id="45954"/>
    <lineage>
        <taxon>Eukaryota</taxon>
        <taxon>Metazoa</taxon>
        <taxon>Spiralia</taxon>
        <taxon>Lophotrochozoa</taxon>
        <taxon>Mollusca</taxon>
        <taxon>Bivalvia</taxon>
        <taxon>Autobranchia</taxon>
        <taxon>Heteroconchia</taxon>
        <taxon>Euheterodonta</taxon>
        <taxon>Imparidentia</taxon>
        <taxon>Neoheterodontei</taxon>
        <taxon>Myida</taxon>
        <taxon>Dreissenoidea</taxon>
        <taxon>Dreissenidae</taxon>
        <taxon>Dreissena</taxon>
    </lineage>
</organism>
<evidence type="ECO:0000256" key="1">
    <source>
        <dbReference type="ARBA" id="ARBA00004477"/>
    </source>
</evidence>
<keyword evidence="7 10" id="KW-0256">Endoplasmic reticulum</keyword>
<evidence type="ECO:0000256" key="8">
    <source>
        <dbReference type="ARBA" id="ARBA00022989"/>
    </source>
</evidence>
<evidence type="ECO:0000313" key="13">
    <source>
        <dbReference type="EMBL" id="KAH3698058.1"/>
    </source>
</evidence>
<keyword evidence="12" id="KW-0732">Signal</keyword>
<evidence type="ECO:0000256" key="4">
    <source>
        <dbReference type="ARBA" id="ARBA00022676"/>
    </source>
</evidence>
<feature type="compositionally biased region" description="Basic residues" evidence="11">
    <location>
        <begin position="520"/>
        <end position="535"/>
    </location>
</feature>
<protein>
    <recommendedName>
        <fullName evidence="10">Alpha-1,3-glucosyltransferase</fullName>
        <ecNumber evidence="10">2.4.1.-</ecNumber>
    </recommendedName>
</protein>
<evidence type="ECO:0000256" key="12">
    <source>
        <dbReference type="SAM" id="SignalP"/>
    </source>
</evidence>